<name>A0ABQ5Z6K2_9SPHN</name>
<evidence type="ECO:0000313" key="3">
    <source>
        <dbReference type="Proteomes" id="UP001156703"/>
    </source>
</evidence>
<comment type="caution">
    <text evidence="2">The sequence shown here is derived from an EMBL/GenBank/DDBJ whole genome shotgun (WGS) entry which is preliminary data.</text>
</comment>
<feature type="domain" description="Antitoxin Xre/MbcA/ParS-like toxin-binding" evidence="1">
    <location>
        <begin position="58"/>
        <end position="107"/>
    </location>
</feature>
<gene>
    <name evidence="2" type="ORF">GCM10007925_13400</name>
</gene>
<protein>
    <recommendedName>
        <fullName evidence="1">Antitoxin Xre/MbcA/ParS-like toxin-binding domain-containing protein</fullName>
    </recommendedName>
</protein>
<dbReference type="InterPro" id="IPR024467">
    <property type="entry name" value="Xre/MbcA/ParS-like_toxin-bd"/>
</dbReference>
<accession>A0ABQ5Z6K2</accession>
<dbReference type="InterPro" id="IPR011979">
    <property type="entry name" value="Antitox_Xre"/>
</dbReference>
<reference evidence="3" key="1">
    <citation type="journal article" date="2019" name="Int. J. Syst. Evol. Microbiol.">
        <title>The Global Catalogue of Microorganisms (GCM) 10K type strain sequencing project: providing services to taxonomists for standard genome sequencing and annotation.</title>
        <authorList>
            <consortium name="The Broad Institute Genomics Platform"/>
            <consortium name="The Broad Institute Genome Sequencing Center for Infectious Disease"/>
            <person name="Wu L."/>
            <person name="Ma J."/>
        </authorList>
    </citation>
    <scope>NUCLEOTIDE SEQUENCE [LARGE SCALE GENOMIC DNA]</scope>
    <source>
        <strain evidence="3">NBRC 102146</strain>
    </source>
</reference>
<evidence type="ECO:0000313" key="2">
    <source>
        <dbReference type="EMBL" id="GLR47627.1"/>
    </source>
</evidence>
<dbReference type="Pfam" id="PF09722">
    <property type="entry name" value="Xre_MbcA_ParS_C"/>
    <property type="match status" value="1"/>
</dbReference>
<sequence>MLDVPWGTYLWYVLSMTRQTLFDAISDRNFGRFLSILDAGAKRSTARAARHTTVQKMAAEVLGGNEEANNWIQEPAIALNQQRPVDLLNSDEGAKLVLELLEVIEHGVYT</sequence>
<dbReference type="NCBIfam" id="TIGR02293">
    <property type="entry name" value="TAS_TIGR02293"/>
    <property type="match status" value="1"/>
</dbReference>
<dbReference type="Proteomes" id="UP001156703">
    <property type="component" value="Unassembled WGS sequence"/>
</dbReference>
<dbReference type="EMBL" id="BSOO01000011">
    <property type="protein sequence ID" value="GLR47627.1"/>
    <property type="molecule type" value="Genomic_DNA"/>
</dbReference>
<organism evidence="2 3">
    <name type="scientific">Sphingomonas astaxanthinifaciens DSM 22298</name>
    <dbReference type="NCBI Taxonomy" id="1123267"/>
    <lineage>
        <taxon>Bacteria</taxon>
        <taxon>Pseudomonadati</taxon>
        <taxon>Pseudomonadota</taxon>
        <taxon>Alphaproteobacteria</taxon>
        <taxon>Sphingomonadales</taxon>
        <taxon>Sphingomonadaceae</taxon>
        <taxon>Sphingomonas</taxon>
    </lineage>
</organism>
<proteinExistence type="predicted"/>
<keyword evidence="3" id="KW-1185">Reference proteome</keyword>
<evidence type="ECO:0000259" key="1">
    <source>
        <dbReference type="Pfam" id="PF09722"/>
    </source>
</evidence>